<comment type="similarity">
    <text evidence="6">Belongs to the alpha-ketoglutarate dehydrogenase family.</text>
</comment>
<dbReference type="Pfam" id="PF02779">
    <property type="entry name" value="Transket_pyr"/>
    <property type="match status" value="1"/>
</dbReference>
<dbReference type="Gene3D" id="3.40.50.12470">
    <property type="match status" value="1"/>
</dbReference>
<comment type="caution">
    <text evidence="8">The sequence shown here is derived from an EMBL/GenBank/DDBJ whole genome shotgun (WGS) entry which is preliminary data.</text>
</comment>
<evidence type="ECO:0000256" key="5">
    <source>
        <dbReference type="ARBA" id="ARBA00051911"/>
    </source>
</evidence>
<dbReference type="InterPro" id="IPR031717">
    <property type="entry name" value="ODO-1/KGD_C"/>
</dbReference>
<dbReference type="PANTHER" id="PTHR23152">
    <property type="entry name" value="2-OXOGLUTARATE DEHYDROGENASE"/>
    <property type="match status" value="1"/>
</dbReference>
<dbReference type="SMART" id="SM00861">
    <property type="entry name" value="Transket_pyr"/>
    <property type="match status" value="1"/>
</dbReference>
<dbReference type="OrthoDB" id="9759785at2"/>
<dbReference type="GO" id="GO:0045252">
    <property type="term" value="C:oxoglutarate dehydrogenase complex"/>
    <property type="evidence" value="ECO:0007669"/>
    <property type="project" value="TreeGrafter"/>
</dbReference>
<evidence type="ECO:0000313" key="8">
    <source>
        <dbReference type="EMBL" id="RBO98318.1"/>
    </source>
</evidence>
<dbReference type="GO" id="GO:0030976">
    <property type="term" value="F:thiamine pyrophosphate binding"/>
    <property type="evidence" value="ECO:0007669"/>
    <property type="project" value="UniProtKB-UniRule"/>
</dbReference>
<organism evidence="8 9">
    <name type="scientific">Paraliobacillus ryukyuensis</name>
    <dbReference type="NCBI Taxonomy" id="200904"/>
    <lineage>
        <taxon>Bacteria</taxon>
        <taxon>Bacillati</taxon>
        <taxon>Bacillota</taxon>
        <taxon>Bacilli</taxon>
        <taxon>Bacillales</taxon>
        <taxon>Bacillaceae</taxon>
        <taxon>Paraliobacillus</taxon>
    </lineage>
</organism>
<dbReference type="Gene3D" id="1.10.287.1150">
    <property type="entry name" value="TPP helical domain"/>
    <property type="match status" value="1"/>
</dbReference>
<sequence>MTQKESNKRFWRNIHQANRSYMEEQYLLFLQDPKQVPSSIQEIFNTYGAPNWPGIANYKSQRNESDHTNSTKKIKATIQLADAIRRFGHLSATIYPVGTKKHRHNELIDLKTYDLTIEDLKQLPAQIIWGNPSSSMTNAWDVIQALTQTYAKTIAFEYDHVNQNKERKWLEKQIESNTYQVTFSNEQKQQLLKALIDVEGFEHFLAKTFVAQKRFSIEGLDSMVPMLDYLVQQSLYDDTENVLIGMAHRGRLSVLTHILGKPFDILFSEFYHAQDKTLVPSSTSSITYGWTGDVKYHFGAKRQFGEGKPAPTKVTLAHNPSHLEFVNPVVQGFTRAHQDFRFESGYPTQKWQRACSIMIHGDAAFMGQGVVAETLNLSAIEGYQTGGTIHLIANNQIGFTTNYRQSRSTRYASDLAKGFEIPIIHVNADDPEACLSAMKLAYQYRKKFHKDFLIDLIGYRRYGHNEMDEPRATQPLAYQEIDQHPTVVDIYRGQLEAAKVITSTDCENWRQEVHTKLQEIYLNMKENQFEEWIQSEPGALKNELTNIQTNVTYDKLRRFNHDLLKRPARFVGFNKLERLLQKRAKVFDEQQIVDWAMAEILAFATVLSDGIPIRLTGQDTERGTFAHRHLVLHDINSDETYCPLHGISEAKASFAIHNTPLSEVAVLGFEYGYSVEAPKTLVMWEAQFGDFANVGQVIFDQFISAGRAKWGEKSNMIVLLPHGYEGQGPDHSSARMERFLLTAAENNWIIANVTTSANYFHLLRRQASLVNSDAARPLIIMTPKSLLRHKQVVSNVDALVHDNFQPIIAKQKQTNQPVTRLIIGSGKIMVEFDELNDCQSFNWLTTIRLEQIYPFPKTLLQELLLDYPDVTEVIWLQEEPRNMGAWHFVKEKIACVLHENVVLLYVGRGDRSSPAVGNMKVHLKEQKYILETAMKDVTSIITTEYGFCKE</sequence>
<dbReference type="Pfam" id="PF16870">
    <property type="entry name" value="OxoGdeHyase_C"/>
    <property type="match status" value="1"/>
</dbReference>
<dbReference type="EC" id="1.2.4.2" evidence="6"/>
<keyword evidence="9" id="KW-1185">Reference proteome</keyword>
<comment type="subunit">
    <text evidence="6">Homodimer. Part of the 2-oxoglutarate dehydrogenase (OGDH) complex composed of E1 (2-oxoglutarate dehydrogenase), E2 (dihydrolipoamide succinyltransferase) and E3 (dihydrolipoamide dehydrogenase); the complex contains multiple copies of the three enzymatic components (E1, E2 and E3).</text>
</comment>
<dbReference type="SUPFAM" id="SSF52518">
    <property type="entry name" value="Thiamin diphosphate-binding fold (THDP-binding)"/>
    <property type="match status" value="2"/>
</dbReference>
<dbReference type="Proteomes" id="UP000252254">
    <property type="component" value="Unassembled WGS sequence"/>
</dbReference>
<dbReference type="GO" id="GO:0005829">
    <property type="term" value="C:cytosol"/>
    <property type="evidence" value="ECO:0007669"/>
    <property type="project" value="TreeGrafter"/>
</dbReference>
<keyword evidence="3 6" id="KW-0786">Thiamine pyrophosphate</keyword>
<keyword evidence="2 6" id="KW-0560">Oxidoreductase</keyword>
<dbReference type="Pfam" id="PF00676">
    <property type="entry name" value="E1_dh"/>
    <property type="match status" value="1"/>
</dbReference>
<dbReference type="InterPro" id="IPR029061">
    <property type="entry name" value="THDP-binding"/>
</dbReference>
<evidence type="ECO:0000256" key="2">
    <source>
        <dbReference type="ARBA" id="ARBA00023002"/>
    </source>
</evidence>
<dbReference type="CDD" id="cd02016">
    <property type="entry name" value="TPP_E1_OGDC_like"/>
    <property type="match status" value="1"/>
</dbReference>
<dbReference type="FunFam" id="3.40.50.970:FF:000036">
    <property type="entry name" value="2-oxoglutarate dehydrogenase E1 component"/>
    <property type="match status" value="1"/>
</dbReference>
<accession>A0A366EA78</accession>
<dbReference type="GO" id="GO:0006096">
    <property type="term" value="P:glycolytic process"/>
    <property type="evidence" value="ECO:0007669"/>
    <property type="project" value="UniProtKB-UniRule"/>
</dbReference>
<dbReference type="NCBIfam" id="TIGR00239">
    <property type="entry name" value="2oxo_dh_E1"/>
    <property type="match status" value="1"/>
</dbReference>
<protein>
    <recommendedName>
        <fullName evidence="6">2-oxoglutarate dehydrogenase E1 component</fullName>
        <ecNumber evidence="6">1.2.4.2</ecNumber>
    </recommendedName>
    <alternativeName>
        <fullName evidence="6">Alpha-ketoglutarate dehydrogenase</fullName>
    </alternativeName>
</protein>
<name>A0A366EA78_9BACI</name>
<gene>
    <name evidence="6" type="primary">odhA</name>
    <name evidence="8" type="ORF">DES48_105169</name>
</gene>
<dbReference type="STRING" id="200904.GCA_900168775_01134"/>
<feature type="domain" description="Transketolase-like pyrimidine-binding" evidence="7">
    <location>
        <begin position="593"/>
        <end position="789"/>
    </location>
</feature>
<comment type="cofactor">
    <cofactor evidence="1 6">
        <name>thiamine diphosphate</name>
        <dbReference type="ChEBI" id="CHEBI:58937"/>
    </cofactor>
</comment>
<dbReference type="InterPro" id="IPR005475">
    <property type="entry name" value="Transketolase-like_Pyr-bd"/>
</dbReference>
<dbReference type="GO" id="GO:0006099">
    <property type="term" value="P:tricarboxylic acid cycle"/>
    <property type="evidence" value="ECO:0007669"/>
    <property type="project" value="TreeGrafter"/>
</dbReference>
<evidence type="ECO:0000256" key="3">
    <source>
        <dbReference type="ARBA" id="ARBA00023052"/>
    </source>
</evidence>
<evidence type="ECO:0000313" key="9">
    <source>
        <dbReference type="Proteomes" id="UP000252254"/>
    </source>
</evidence>
<dbReference type="PANTHER" id="PTHR23152:SF4">
    <property type="entry name" value="2-OXOADIPATE DEHYDROGENASE COMPLEX COMPONENT E1"/>
    <property type="match status" value="1"/>
</dbReference>
<dbReference type="PIRSF" id="PIRSF000157">
    <property type="entry name" value="Oxoglu_dh_E1"/>
    <property type="match status" value="1"/>
</dbReference>
<dbReference type="GO" id="GO:0004591">
    <property type="term" value="F:oxoglutarate dehydrogenase (succinyl-transferring) activity"/>
    <property type="evidence" value="ECO:0007669"/>
    <property type="project" value="UniProtKB-UniRule"/>
</dbReference>
<dbReference type="InterPro" id="IPR023784">
    <property type="entry name" value="2oxoglutarate_DH_E1_bac"/>
</dbReference>
<comment type="catalytic activity">
    <reaction evidence="5 6">
        <text>N(6)-[(R)-lipoyl]-L-lysyl-[protein] + 2-oxoglutarate + H(+) = N(6)-[(R)-S(8)-succinyldihydrolipoyl]-L-lysyl-[protein] + CO2</text>
        <dbReference type="Rhea" id="RHEA:12188"/>
        <dbReference type="Rhea" id="RHEA-COMP:10474"/>
        <dbReference type="Rhea" id="RHEA-COMP:20092"/>
        <dbReference type="ChEBI" id="CHEBI:15378"/>
        <dbReference type="ChEBI" id="CHEBI:16526"/>
        <dbReference type="ChEBI" id="CHEBI:16810"/>
        <dbReference type="ChEBI" id="CHEBI:83099"/>
        <dbReference type="ChEBI" id="CHEBI:83120"/>
        <dbReference type="EC" id="1.2.4.2"/>
    </reaction>
</comment>
<evidence type="ECO:0000256" key="6">
    <source>
        <dbReference type="HAMAP-Rule" id="MF_01169"/>
    </source>
</evidence>
<dbReference type="HAMAP" id="MF_01169">
    <property type="entry name" value="SucA_OdhA"/>
    <property type="match status" value="1"/>
</dbReference>
<evidence type="ECO:0000256" key="4">
    <source>
        <dbReference type="ARBA" id="ARBA00023152"/>
    </source>
</evidence>
<comment type="function">
    <text evidence="6">E1 component of the 2-oxoglutarate dehydrogenase (OGDH) complex which catalyzes the decarboxylation of 2-oxoglutarate, the first step in the conversion of 2-oxoglutarate to succinyl-CoA and CO(2).</text>
</comment>
<keyword evidence="4 6" id="KW-0324">Glycolysis</keyword>
<evidence type="ECO:0000256" key="1">
    <source>
        <dbReference type="ARBA" id="ARBA00001964"/>
    </source>
</evidence>
<dbReference type="AlphaFoldDB" id="A0A366EA78"/>
<dbReference type="Gene3D" id="3.40.50.11610">
    <property type="entry name" value="Multifunctional 2-oxoglutarate metabolism enzyme, C-terminal domain"/>
    <property type="match status" value="1"/>
</dbReference>
<dbReference type="Gene3D" id="3.40.50.970">
    <property type="match status" value="1"/>
</dbReference>
<evidence type="ECO:0000259" key="7">
    <source>
        <dbReference type="SMART" id="SM00861"/>
    </source>
</evidence>
<dbReference type="EMBL" id="QNRI01000005">
    <property type="protein sequence ID" value="RBO98318.1"/>
    <property type="molecule type" value="Genomic_DNA"/>
</dbReference>
<dbReference type="NCBIfam" id="NF008907">
    <property type="entry name" value="PRK12270.1"/>
    <property type="match status" value="1"/>
</dbReference>
<dbReference type="InterPro" id="IPR042179">
    <property type="entry name" value="KGD_C_sf"/>
</dbReference>
<dbReference type="RefSeq" id="WP_113868738.1">
    <property type="nucleotide sequence ID" value="NZ_BAABQN010000005.1"/>
</dbReference>
<dbReference type="InterPro" id="IPR001017">
    <property type="entry name" value="DH_E1"/>
</dbReference>
<dbReference type="NCBIfam" id="NF006914">
    <property type="entry name" value="PRK09404.1"/>
    <property type="match status" value="1"/>
</dbReference>
<reference evidence="8 9" key="1">
    <citation type="submission" date="2018-06" db="EMBL/GenBank/DDBJ databases">
        <title>Genomic Encyclopedia of Type Strains, Phase IV (KMG-IV): sequencing the most valuable type-strain genomes for metagenomic binning, comparative biology and taxonomic classification.</title>
        <authorList>
            <person name="Goeker M."/>
        </authorList>
    </citation>
    <scope>NUCLEOTIDE SEQUENCE [LARGE SCALE GENOMIC DNA]</scope>
    <source>
        <strain evidence="8 9">DSM 15140</strain>
    </source>
</reference>
<proteinExistence type="inferred from homology"/>
<dbReference type="InterPro" id="IPR011603">
    <property type="entry name" value="2oxoglutarate_DH_E1"/>
</dbReference>